<feature type="compositionally biased region" description="Polar residues" evidence="1">
    <location>
        <begin position="578"/>
        <end position="587"/>
    </location>
</feature>
<feature type="compositionally biased region" description="Low complexity" evidence="1">
    <location>
        <begin position="541"/>
        <end position="557"/>
    </location>
</feature>
<keyword evidence="3" id="KW-1185">Reference proteome</keyword>
<feature type="region of interest" description="Disordered" evidence="1">
    <location>
        <begin position="204"/>
        <end position="235"/>
    </location>
</feature>
<reference evidence="2 3" key="1">
    <citation type="submission" date="2009-11" db="EMBL/GenBank/DDBJ databases">
        <title>Annotation of Allomyces macrogynus ATCC 38327.</title>
        <authorList>
            <consortium name="The Broad Institute Genome Sequencing Platform"/>
            <person name="Russ C."/>
            <person name="Cuomo C."/>
            <person name="Burger G."/>
            <person name="Gray M.W."/>
            <person name="Holland P.W.H."/>
            <person name="King N."/>
            <person name="Lang F.B.F."/>
            <person name="Roger A.J."/>
            <person name="Ruiz-Trillo I."/>
            <person name="Young S.K."/>
            <person name="Zeng Q."/>
            <person name="Gargeya S."/>
            <person name="Fitzgerald M."/>
            <person name="Haas B."/>
            <person name="Abouelleil A."/>
            <person name="Alvarado L."/>
            <person name="Arachchi H.M."/>
            <person name="Berlin A."/>
            <person name="Chapman S.B."/>
            <person name="Gearin G."/>
            <person name="Goldberg J."/>
            <person name="Griggs A."/>
            <person name="Gujja S."/>
            <person name="Hansen M."/>
            <person name="Heiman D."/>
            <person name="Howarth C."/>
            <person name="Larimer J."/>
            <person name="Lui A."/>
            <person name="MacDonald P.J.P."/>
            <person name="McCowen C."/>
            <person name="Montmayeur A."/>
            <person name="Murphy C."/>
            <person name="Neiman D."/>
            <person name="Pearson M."/>
            <person name="Priest M."/>
            <person name="Roberts A."/>
            <person name="Saif S."/>
            <person name="Shea T."/>
            <person name="Sisk P."/>
            <person name="Stolte C."/>
            <person name="Sykes S."/>
            <person name="Wortman J."/>
            <person name="Nusbaum C."/>
            <person name="Birren B."/>
        </authorList>
    </citation>
    <scope>NUCLEOTIDE SEQUENCE [LARGE SCALE GENOMIC DNA]</scope>
    <source>
        <strain evidence="2 3">ATCC 38327</strain>
    </source>
</reference>
<evidence type="ECO:0000313" key="2">
    <source>
        <dbReference type="EMBL" id="KNE55530.1"/>
    </source>
</evidence>
<evidence type="ECO:0000313" key="3">
    <source>
        <dbReference type="Proteomes" id="UP000054350"/>
    </source>
</evidence>
<reference evidence="3" key="2">
    <citation type="submission" date="2009-11" db="EMBL/GenBank/DDBJ databases">
        <title>The Genome Sequence of Allomyces macrogynus strain ATCC 38327.</title>
        <authorList>
            <consortium name="The Broad Institute Genome Sequencing Platform"/>
            <person name="Russ C."/>
            <person name="Cuomo C."/>
            <person name="Shea T."/>
            <person name="Young S.K."/>
            <person name="Zeng Q."/>
            <person name="Koehrsen M."/>
            <person name="Haas B."/>
            <person name="Borodovsky M."/>
            <person name="Guigo R."/>
            <person name="Alvarado L."/>
            <person name="Berlin A."/>
            <person name="Borenstein D."/>
            <person name="Chen Z."/>
            <person name="Engels R."/>
            <person name="Freedman E."/>
            <person name="Gellesch M."/>
            <person name="Goldberg J."/>
            <person name="Griggs A."/>
            <person name="Gujja S."/>
            <person name="Heiman D."/>
            <person name="Hepburn T."/>
            <person name="Howarth C."/>
            <person name="Jen D."/>
            <person name="Larson L."/>
            <person name="Lewis B."/>
            <person name="Mehta T."/>
            <person name="Park D."/>
            <person name="Pearson M."/>
            <person name="Roberts A."/>
            <person name="Saif S."/>
            <person name="Shenoy N."/>
            <person name="Sisk P."/>
            <person name="Stolte C."/>
            <person name="Sykes S."/>
            <person name="Walk T."/>
            <person name="White J."/>
            <person name="Yandava C."/>
            <person name="Burger G."/>
            <person name="Gray M.W."/>
            <person name="Holland P.W.H."/>
            <person name="King N."/>
            <person name="Lang F.B.F."/>
            <person name="Roger A.J."/>
            <person name="Ruiz-Trillo I."/>
            <person name="Lander E."/>
            <person name="Nusbaum C."/>
        </authorList>
    </citation>
    <scope>NUCLEOTIDE SEQUENCE [LARGE SCALE GENOMIC DNA]</scope>
    <source>
        <strain evidence="3">ATCC 38327</strain>
    </source>
</reference>
<evidence type="ECO:0000256" key="1">
    <source>
        <dbReference type="SAM" id="MobiDB-lite"/>
    </source>
</evidence>
<gene>
    <name evidence="2" type="ORF">AMAG_01417</name>
</gene>
<dbReference type="AlphaFoldDB" id="A0A0L0RZG0"/>
<organism evidence="2 3">
    <name type="scientific">Allomyces macrogynus (strain ATCC 38327)</name>
    <name type="common">Allomyces javanicus var. macrogynus</name>
    <dbReference type="NCBI Taxonomy" id="578462"/>
    <lineage>
        <taxon>Eukaryota</taxon>
        <taxon>Fungi</taxon>
        <taxon>Fungi incertae sedis</taxon>
        <taxon>Blastocladiomycota</taxon>
        <taxon>Blastocladiomycetes</taxon>
        <taxon>Blastocladiales</taxon>
        <taxon>Blastocladiaceae</taxon>
        <taxon>Allomyces</taxon>
    </lineage>
</organism>
<accession>A0A0L0RZG0</accession>
<name>A0A0L0RZG0_ALLM3</name>
<dbReference type="Proteomes" id="UP000054350">
    <property type="component" value="Unassembled WGS sequence"/>
</dbReference>
<protein>
    <submittedName>
        <fullName evidence="2">Uncharacterized protein</fullName>
    </submittedName>
</protein>
<dbReference type="VEuPathDB" id="FungiDB:AMAG_01417"/>
<feature type="region of interest" description="Disordered" evidence="1">
    <location>
        <begin position="536"/>
        <end position="587"/>
    </location>
</feature>
<dbReference type="OrthoDB" id="5592003at2759"/>
<dbReference type="EMBL" id="GG745329">
    <property type="protein sequence ID" value="KNE55530.1"/>
    <property type="molecule type" value="Genomic_DNA"/>
</dbReference>
<proteinExistence type="predicted"/>
<sequence length="791" mass="81280">MAPLRRSLQLPHPVVSCGDPRTAATLPNPLAPHGAAVGAATAGPLTVTIVRTRTLAAVPALRAGPQTLKGSRGGDRSQLAAAAATMATRGHAPEHHFVVPSLYHGEPLSLVVSCHASAQSAALAIVVTAPVPLSAGTSSGAVDRDGDVPMELARGQPVPLCAVRRRGEIGAEHGPASSLLGACVDTVTVASNGAGMDARSGWVQAPADDDADRTRASVAAAAPGGSTGSVGEQAGDTHALSFPAAEAAGVAARHVCGPPMALTAAAEQASYALIQVDLVQPGDGDSAAAVASVVLHFRPLLFLAEKLHAQAVPAAAALGTAVADRDPDAALAIVRSHLLAAAQLAAWPILARPNLALLASIDPVTDPDLDLAAAIDAKMAVPNVYCVCSVGQATATAVRGNLQALAHNDNRALRDPAVIGWPGLPSPSHKTIVRPRGTQPAISCNPSGGRAAPGLGALTHVAPAPPMVYLPPTPPSIDLAATSRRRVASRAAAPAANIPSANPTPIDTHQRTGALPMAQTLDRYRRTGALEFILPSPLPSPTSSGSSSPVTVTTTRGVARREPTAVVPPRPTEETVPNRITSSPSLIGSANATVPPTLCPCPDCAQPNERARWTRHDRGTDSALKQDRTATKRAAMPCACPECATASLPPAKRLAVAHLPATHRDAPQVVLPSVSEWFDKRPLSPLLQPCLPLPVTTLQKTQCSVPGCTECGMSDTSAMRPTRPAPFTGTSGLTATRCSSDYMPSIHRPITMDRAAAIAPMPPPRWHAPRRPEHVAESRVPLPAAARIRYC</sequence>